<dbReference type="AlphaFoldDB" id="A0A8J6M6X1"/>
<dbReference type="RefSeq" id="WP_186918254.1">
    <property type="nucleotide sequence ID" value="NZ_JACOPQ010000001.1"/>
</dbReference>
<comment type="caution">
    <text evidence="2">The sequence shown here is derived from an EMBL/GenBank/DDBJ whole genome shotgun (WGS) entry which is preliminary data.</text>
</comment>
<proteinExistence type="predicted"/>
<dbReference type="InterPro" id="IPR006683">
    <property type="entry name" value="Thioestr_dom"/>
</dbReference>
<keyword evidence="3" id="KW-1185">Reference proteome</keyword>
<dbReference type="SUPFAM" id="SSF54637">
    <property type="entry name" value="Thioesterase/thiol ester dehydrase-isomerase"/>
    <property type="match status" value="1"/>
</dbReference>
<evidence type="ECO:0000313" key="3">
    <source>
        <dbReference type="Proteomes" id="UP000607645"/>
    </source>
</evidence>
<sequence>MSIPNGQAQMEQSIRDSLAELERRQDTISGMMALHFEEYDEAGPSLTFSLVPAPWMSNPMGVMHGGIVSSALDSTMGALSFCQVGEGSRTPTVTMSVTFLRPVPLDKKIYLRAKCSSSGRTLNNLTAELWAEGAPDRLLATACGTYFRASSGQSPLH</sequence>
<reference evidence="2" key="1">
    <citation type="submission" date="2020-08" db="EMBL/GenBank/DDBJ databases">
        <title>Genome public.</title>
        <authorList>
            <person name="Liu C."/>
            <person name="Sun Q."/>
        </authorList>
    </citation>
    <scope>NUCLEOTIDE SEQUENCE</scope>
    <source>
        <strain evidence="2">NSJ-52</strain>
    </source>
</reference>
<dbReference type="InterPro" id="IPR029069">
    <property type="entry name" value="HotDog_dom_sf"/>
</dbReference>
<organism evidence="2 3">
    <name type="scientific">Lawsonibacter faecis</name>
    <dbReference type="NCBI Taxonomy" id="2763052"/>
    <lineage>
        <taxon>Bacteria</taxon>
        <taxon>Bacillati</taxon>
        <taxon>Bacillota</taxon>
        <taxon>Clostridia</taxon>
        <taxon>Eubacteriales</taxon>
        <taxon>Oscillospiraceae</taxon>
        <taxon>Lawsonibacter</taxon>
    </lineage>
</organism>
<protein>
    <submittedName>
        <fullName evidence="2">PaaI family thioesterase</fullName>
    </submittedName>
</protein>
<dbReference type="Proteomes" id="UP000607645">
    <property type="component" value="Unassembled WGS sequence"/>
</dbReference>
<gene>
    <name evidence="2" type="ORF">H8S62_01385</name>
</gene>
<dbReference type="CDD" id="cd03443">
    <property type="entry name" value="PaaI_thioesterase"/>
    <property type="match status" value="1"/>
</dbReference>
<feature type="domain" description="Thioesterase" evidence="1">
    <location>
        <begin position="60"/>
        <end position="133"/>
    </location>
</feature>
<name>A0A8J6M6X1_9FIRM</name>
<dbReference type="PANTHER" id="PTHR43240">
    <property type="entry name" value="1,4-DIHYDROXY-2-NAPHTHOYL-COA THIOESTERASE 1"/>
    <property type="match status" value="1"/>
</dbReference>
<evidence type="ECO:0000259" key="1">
    <source>
        <dbReference type="Pfam" id="PF03061"/>
    </source>
</evidence>
<dbReference type="EMBL" id="JACOPQ010000001">
    <property type="protein sequence ID" value="MBC5735662.1"/>
    <property type="molecule type" value="Genomic_DNA"/>
</dbReference>
<dbReference type="PANTHER" id="PTHR43240:SF20">
    <property type="entry name" value="MEDIUM_LONG-CHAIN ACYL-COA THIOESTERASE YIGI"/>
    <property type="match status" value="1"/>
</dbReference>
<accession>A0A8J6M6X1</accession>
<dbReference type="Pfam" id="PF03061">
    <property type="entry name" value="4HBT"/>
    <property type="match status" value="1"/>
</dbReference>
<evidence type="ECO:0000313" key="2">
    <source>
        <dbReference type="EMBL" id="MBC5735662.1"/>
    </source>
</evidence>
<dbReference type="Gene3D" id="3.10.129.10">
    <property type="entry name" value="Hotdog Thioesterase"/>
    <property type="match status" value="1"/>
</dbReference>